<protein>
    <recommendedName>
        <fullName evidence="4">Copper resistance protein D domain-containing protein</fullName>
    </recommendedName>
</protein>
<evidence type="ECO:0000313" key="3">
    <source>
        <dbReference type="Proteomes" id="UP000251889"/>
    </source>
</evidence>
<keyword evidence="1" id="KW-0812">Transmembrane</keyword>
<feature type="transmembrane region" description="Helical" evidence="1">
    <location>
        <begin position="48"/>
        <end position="67"/>
    </location>
</feature>
<comment type="caution">
    <text evidence="2">The sequence shown here is derived from an EMBL/GenBank/DDBJ whole genome shotgun (WGS) entry which is preliminary data.</text>
</comment>
<keyword evidence="1" id="KW-1133">Transmembrane helix</keyword>
<dbReference type="AlphaFoldDB" id="A0A364XUG0"/>
<name>A0A364XUG0_9BACT</name>
<evidence type="ECO:0000313" key="2">
    <source>
        <dbReference type="EMBL" id="RAV97805.1"/>
    </source>
</evidence>
<keyword evidence="1" id="KW-0472">Membrane</keyword>
<feature type="transmembrane region" description="Helical" evidence="1">
    <location>
        <begin position="6"/>
        <end position="27"/>
    </location>
</feature>
<feature type="transmembrane region" description="Helical" evidence="1">
    <location>
        <begin position="73"/>
        <end position="93"/>
    </location>
</feature>
<accession>A0A364XUG0</accession>
<reference evidence="2 3" key="1">
    <citation type="submission" date="2018-06" db="EMBL/GenBank/DDBJ databases">
        <title>Chryseolinea flavus sp. nov., a member of the phylum Bacteroidetes isolated from soil.</title>
        <authorList>
            <person name="Li Y."/>
            <person name="Wang J."/>
        </authorList>
    </citation>
    <scope>NUCLEOTIDE SEQUENCE [LARGE SCALE GENOMIC DNA]</scope>
    <source>
        <strain evidence="2 3">SDU1-6</strain>
    </source>
</reference>
<evidence type="ECO:0000256" key="1">
    <source>
        <dbReference type="SAM" id="Phobius"/>
    </source>
</evidence>
<keyword evidence="3" id="KW-1185">Reference proteome</keyword>
<organism evidence="2 3">
    <name type="scientific">Pseudochryseolinea flava</name>
    <dbReference type="NCBI Taxonomy" id="2059302"/>
    <lineage>
        <taxon>Bacteria</taxon>
        <taxon>Pseudomonadati</taxon>
        <taxon>Bacteroidota</taxon>
        <taxon>Cytophagia</taxon>
        <taxon>Cytophagales</taxon>
        <taxon>Fulvivirgaceae</taxon>
        <taxon>Pseudochryseolinea</taxon>
    </lineage>
</organism>
<evidence type="ECO:0008006" key="4">
    <source>
        <dbReference type="Google" id="ProtNLM"/>
    </source>
</evidence>
<dbReference type="EMBL" id="QMFY01000027">
    <property type="protein sequence ID" value="RAV97805.1"/>
    <property type="molecule type" value="Genomic_DNA"/>
</dbReference>
<proteinExistence type="predicted"/>
<gene>
    <name evidence="2" type="ORF">DQQ10_26910</name>
</gene>
<feature type="transmembrane region" description="Helical" evidence="1">
    <location>
        <begin position="114"/>
        <end position="134"/>
    </location>
</feature>
<sequence length="135" mass="14461">MLFFHFIGITMGLGTSFAHAFLGIAAAKMSTEEAAKFRMHTLVLGKMGHVGLALLLVSGFYLITPYWKSLADMPLLIVKLVLVLTLIILIVIITRASKKAQQGDAEGQLKKMAAVGKLTLIVALAIVGVAIAVFH</sequence>
<dbReference type="Proteomes" id="UP000251889">
    <property type="component" value="Unassembled WGS sequence"/>
</dbReference>